<dbReference type="PaxDb" id="67767-A0A0J7K7D4"/>
<evidence type="ECO:0000313" key="2">
    <source>
        <dbReference type="EMBL" id="KMQ86408.1"/>
    </source>
</evidence>
<keyword evidence="3" id="KW-1185">Reference proteome</keyword>
<protein>
    <submittedName>
        <fullName evidence="2">Mannitol 1-phosphate dehydrogenase</fullName>
    </submittedName>
</protein>
<dbReference type="AlphaFoldDB" id="A0A0J7K7D4"/>
<sequence>MRVTSQAGVKINPQELIRKNEPNGKAIQGNRVAKRINSPPGKDHQRRLGRRHRQSQRRKETLNPTRRTLQRSERANKVSGSYKQRYVISKLNNVAIASQKGTTFRNVQVRKECAKNRSLRNSFI</sequence>
<name>A0A0J7K7D4_LASNI</name>
<evidence type="ECO:0000313" key="3">
    <source>
        <dbReference type="Proteomes" id="UP000036403"/>
    </source>
</evidence>
<feature type="region of interest" description="Disordered" evidence="1">
    <location>
        <begin position="1"/>
        <end position="80"/>
    </location>
</feature>
<accession>A0A0J7K7D4</accession>
<dbReference type="EMBL" id="LBMM01012096">
    <property type="protein sequence ID" value="KMQ86408.1"/>
    <property type="molecule type" value="Genomic_DNA"/>
</dbReference>
<feature type="compositionally biased region" description="Basic residues" evidence="1">
    <location>
        <begin position="44"/>
        <end position="56"/>
    </location>
</feature>
<comment type="caution">
    <text evidence="2">The sequence shown here is derived from an EMBL/GenBank/DDBJ whole genome shotgun (WGS) entry which is preliminary data.</text>
</comment>
<gene>
    <name evidence="2" type="ORF">RF55_14604</name>
</gene>
<dbReference type="Proteomes" id="UP000036403">
    <property type="component" value="Unassembled WGS sequence"/>
</dbReference>
<evidence type="ECO:0000256" key="1">
    <source>
        <dbReference type="SAM" id="MobiDB-lite"/>
    </source>
</evidence>
<organism evidence="2 3">
    <name type="scientific">Lasius niger</name>
    <name type="common">Black garden ant</name>
    <dbReference type="NCBI Taxonomy" id="67767"/>
    <lineage>
        <taxon>Eukaryota</taxon>
        <taxon>Metazoa</taxon>
        <taxon>Ecdysozoa</taxon>
        <taxon>Arthropoda</taxon>
        <taxon>Hexapoda</taxon>
        <taxon>Insecta</taxon>
        <taxon>Pterygota</taxon>
        <taxon>Neoptera</taxon>
        <taxon>Endopterygota</taxon>
        <taxon>Hymenoptera</taxon>
        <taxon>Apocrita</taxon>
        <taxon>Aculeata</taxon>
        <taxon>Formicoidea</taxon>
        <taxon>Formicidae</taxon>
        <taxon>Formicinae</taxon>
        <taxon>Lasius</taxon>
        <taxon>Lasius</taxon>
    </lineage>
</organism>
<reference evidence="2 3" key="1">
    <citation type="submission" date="2015-04" db="EMBL/GenBank/DDBJ databases">
        <title>Lasius niger genome sequencing.</title>
        <authorList>
            <person name="Konorov E.A."/>
            <person name="Nikitin M.A."/>
            <person name="Kirill M.V."/>
            <person name="Chang P."/>
        </authorList>
    </citation>
    <scope>NUCLEOTIDE SEQUENCE [LARGE SCALE GENOMIC DNA]</scope>
    <source>
        <tissue evidence="2">Whole</tissue>
    </source>
</reference>
<proteinExistence type="predicted"/>